<dbReference type="AlphaFoldDB" id="A0A371ATI0"/>
<evidence type="ECO:0000313" key="2">
    <source>
        <dbReference type="Proteomes" id="UP000255036"/>
    </source>
</evidence>
<proteinExistence type="predicted"/>
<dbReference type="Proteomes" id="UP000255036">
    <property type="component" value="Unassembled WGS sequence"/>
</dbReference>
<reference evidence="1 2" key="1">
    <citation type="submission" date="2018-07" db="EMBL/GenBank/DDBJ databases">
        <title>Anaerosacharophilus polymeroproducens gen. nov. sp. nov., an anaerobic bacterium isolated from salt field.</title>
        <authorList>
            <person name="Kim W."/>
            <person name="Yang S.-H."/>
            <person name="Oh J."/>
            <person name="Lee J.-H."/>
            <person name="Kwon K.K."/>
        </authorList>
    </citation>
    <scope>NUCLEOTIDE SEQUENCE [LARGE SCALE GENOMIC DNA]</scope>
    <source>
        <strain evidence="1 2">MCWD5</strain>
    </source>
</reference>
<protein>
    <submittedName>
        <fullName evidence="1">Uncharacterized protein</fullName>
    </submittedName>
</protein>
<sequence>MKVKRLKEIISDLDDDLEIFIRNTVNPCGNIQELDQIELTTYGFFGTEITCAILNTDSSKKMEYNEDEEVIDFVK</sequence>
<evidence type="ECO:0000313" key="1">
    <source>
        <dbReference type="EMBL" id="RDU22877.1"/>
    </source>
</evidence>
<dbReference type="EMBL" id="QRCT01000035">
    <property type="protein sequence ID" value="RDU22877.1"/>
    <property type="molecule type" value="Genomic_DNA"/>
</dbReference>
<comment type="caution">
    <text evidence="1">The sequence shown here is derived from an EMBL/GenBank/DDBJ whole genome shotgun (WGS) entry which is preliminary data.</text>
</comment>
<keyword evidence="2" id="KW-1185">Reference proteome</keyword>
<gene>
    <name evidence="1" type="ORF">DWV06_12455</name>
</gene>
<dbReference type="RefSeq" id="WP_115482528.1">
    <property type="nucleotide sequence ID" value="NZ_QRCT01000035.1"/>
</dbReference>
<dbReference type="OrthoDB" id="9908217at2"/>
<organism evidence="1 2">
    <name type="scientific">Anaerosacchariphilus polymeriproducens</name>
    <dbReference type="NCBI Taxonomy" id="1812858"/>
    <lineage>
        <taxon>Bacteria</taxon>
        <taxon>Bacillati</taxon>
        <taxon>Bacillota</taxon>
        <taxon>Clostridia</taxon>
        <taxon>Lachnospirales</taxon>
        <taxon>Lachnospiraceae</taxon>
        <taxon>Anaerosacchariphilus</taxon>
    </lineage>
</organism>
<name>A0A371ATI0_9FIRM</name>
<accession>A0A371ATI0</accession>